<dbReference type="GO" id="GO:0046872">
    <property type="term" value="F:metal ion binding"/>
    <property type="evidence" value="ECO:0007669"/>
    <property type="project" value="UniProtKB-KW"/>
</dbReference>
<keyword evidence="3" id="KW-0820">tRNA-binding</keyword>
<keyword evidence="4 12" id="KW-0808">Transferase</keyword>
<dbReference type="GO" id="GO:0000049">
    <property type="term" value="F:tRNA binding"/>
    <property type="evidence" value="ECO:0007669"/>
    <property type="project" value="UniProtKB-KW"/>
</dbReference>
<dbReference type="SUPFAM" id="SSF54631">
    <property type="entry name" value="CBS-domain pair"/>
    <property type="match status" value="1"/>
</dbReference>
<evidence type="ECO:0000256" key="5">
    <source>
        <dbReference type="ARBA" id="ARBA00022694"/>
    </source>
</evidence>
<organism evidence="14 15">
    <name type="scientific">Candidatus Desulfovibrio kirbyi</name>
    <dbReference type="NCBI Taxonomy" id="2696086"/>
    <lineage>
        <taxon>Bacteria</taxon>
        <taxon>Pseudomonadati</taxon>
        <taxon>Thermodesulfobacteriota</taxon>
        <taxon>Desulfovibrionia</taxon>
        <taxon>Desulfovibrionales</taxon>
        <taxon>Desulfovibrionaceae</taxon>
        <taxon>Desulfovibrio</taxon>
    </lineage>
</organism>
<comment type="caution">
    <text evidence="14">The sequence shown here is derived from an EMBL/GenBank/DDBJ whole genome shotgun (WGS) entry which is preliminary data.</text>
</comment>
<evidence type="ECO:0000313" key="14">
    <source>
        <dbReference type="EMBL" id="GFH63171.1"/>
    </source>
</evidence>
<dbReference type="CDD" id="cd05398">
    <property type="entry name" value="NT_ClassII-CCAase"/>
    <property type="match status" value="1"/>
</dbReference>
<dbReference type="Gene3D" id="3.30.460.10">
    <property type="entry name" value="Beta Polymerase, domain 2"/>
    <property type="match status" value="1"/>
</dbReference>
<dbReference type="SUPFAM" id="SSF64182">
    <property type="entry name" value="DHH phosphoesterases"/>
    <property type="match status" value="1"/>
</dbReference>
<dbReference type="PANTHER" id="PTHR47788:SF1">
    <property type="entry name" value="A-ADDING TRNA NUCLEOTIDYLTRANSFERASE"/>
    <property type="match status" value="1"/>
</dbReference>
<dbReference type="Pfam" id="PF01368">
    <property type="entry name" value="DHH"/>
    <property type="match status" value="1"/>
</dbReference>
<dbReference type="SUPFAM" id="SSF81301">
    <property type="entry name" value="Nucleotidyltransferase"/>
    <property type="match status" value="1"/>
</dbReference>
<dbReference type="GO" id="GO:0000166">
    <property type="term" value="F:nucleotide binding"/>
    <property type="evidence" value="ECO:0007669"/>
    <property type="project" value="UniProtKB-KW"/>
</dbReference>
<dbReference type="InterPro" id="IPR052390">
    <property type="entry name" value="tRNA_nt/polyA_polymerase"/>
</dbReference>
<evidence type="ECO:0000256" key="7">
    <source>
        <dbReference type="ARBA" id="ARBA00022723"/>
    </source>
</evidence>
<dbReference type="Pfam" id="PF00571">
    <property type="entry name" value="CBS"/>
    <property type="match status" value="1"/>
</dbReference>
<dbReference type="GO" id="GO:0016779">
    <property type="term" value="F:nucleotidyltransferase activity"/>
    <property type="evidence" value="ECO:0007669"/>
    <property type="project" value="UniProtKB-KW"/>
</dbReference>
<evidence type="ECO:0000256" key="1">
    <source>
        <dbReference type="ARBA" id="ARBA00001946"/>
    </source>
</evidence>
<dbReference type="Gene3D" id="3.10.310.30">
    <property type="match status" value="1"/>
</dbReference>
<gene>
    <name evidence="14" type="ORF">ZNDK_0942</name>
</gene>
<dbReference type="PANTHER" id="PTHR47788">
    <property type="entry name" value="POLYA POLYMERASE"/>
    <property type="match status" value="1"/>
</dbReference>
<protein>
    <submittedName>
        <fullName evidence="14">tRNA nucleotidyltransferase/poly(A) polymerase</fullName>
    </submittedName>
</protein>
<keyword evidence="9" id="KW-0460">Magnesium</keyword>
<dbReference type="SUPFAM" id="SSF81891">
    <property type="entry name" value="Poly A polymerase C-terminal region-like"/>
    <property type="match status" value="1"/>
</dbReference>
<dbReference type="EMBL" id="BLLL01000010">
    <property type="protein sequence ID" value="GFH63171.1"/>
    <property type="molecule type" value="Genomic_DNA"/>
</dbReference>
<evidence type="ECO:0000256" key="4">
    <source>
        <dbReference type="ARBA" id="ARBA00022679"/>
    </source>
</evidence>
<reference evidence="14 15" key="1">
    <citation type="journal article" date="2020" name="ISME J.">
        <title>Parallel Reductive Genome Evolution in Desulfovibrio Ectosymbionts Independently Acquired by Trichonympha Protists in the Termite Gut.</title>
        <authorList>
            <person name="Takeuchi M."/>
            <person name="Kuwahara H."/>
            <person name="Murakami T."/>
            <person name="Takahashi K."/>
            <person name="Kajitani R."/>
            <person name="Toyoda A."/>
            <person name="Itoh T."/>
            <person name="Ohkuma M."/>
            <person name="Hongoh Y."/>
        </authorList>
    </citation>
    <scope>NUCLEOTIDE SEQUENCE [LARGE SCALE GENOMIC DNA]</scope>
    <source>
        <strain evidence="14">ZnDsv-02</strain>
    </source>
</reference>
<sequence length="892" mass="99369">MKSAKHTLITCHVNADFDAFAAMLAARHLYGNAALLFPGSQERGLQKLYASLNAAEYGFLESSNISWNSIDRLVLVDTRQRGRIRHVTQLLDRQDIRIEAWDHHPDSQDDVTADPLYFDRVGAVTSLLVHKLREAGISLDSEEATLLGLGIYSDTGSFTYSSTTAADFQASSWLLGQGMDVNRINEMAAHELTSLHIQVLNSLLESACAYTFNNVSVVLAEALVDHYLGDFASLAQQLMEMEKFSVLFAVGLMADRIQVVARSRDPAIDVGNICAHFGGGGHAYAASASIRNMTLQEVRDALLRCLHEQVNPGKSAREYMSAPVIGIETNATIREADALMFHSGIKSLIVFAKNTRTCVGLLDTQIATRAIAHGLGETVVDEYMQRYVLTLSPEATLQDLTSVIVGTRQRLAPIVKDGCVVGVVTRTDLINVFANESGWMAEQSIRTGKERNVSKYIQGRLPQETRDILRLAGELGHQRALPVYVVGGFVRDLLLNNPNQDIDLVVEGDGNALAKALSKKLKGRVREHQKFLTSVVIFHNASGVEQRIDIATARLEYYEYPAALPTVELSSIKMDIFRRDFSINALAVRIDSPHFGELVDFFGGQRDIKDRAIRVLNTLSFVEDPTRCLRAVLFEQRYKFRLGAGTEKLIKNVISLNLMDRLAKSRIFHEYRHICDETEPLDCFVRMDELGILQAIAPQFALTPKKTRLLRRITEMLAWYRLLYFDESPQKWFLYFLGINAGLTYAEAAYGYARLGLPEMKKNEMLQQREIMRASIGKLENWQLQDAAGKAKVSVLYEMLSPVSLESLLYLMAFTENSGLQKNLSRYITQWRQEKSDISGADLLDLGLAPGQDFGRILKAVLVGKLDGKAVTKESQLALAREIAHASAVLPA</sequence>
<dbReference type="GO" id="GO:0008033">
    <property type="term" value="P:tRNA processing"/>
    <property type="evidence" value="ECO:0007669"/>
    <property type="project" value="UniProtKB-KW"/>
</dbReference>
<dbReference type="Proteomes" id="UP000505077">
    <property type="component" value="Unassembled WGS sequence"/>
</dbReference>
<comment type="similarity">
    <text evidence="2 12">Belongs to the tRNA nucleotidyltransferase/poly(A) polymerase family.</text>
</comment>
<keyword evidence="6" id="KW-0548">Nucleotidyltransferase</keyword>
<evidence type="ECO:0000259" key="13">
    <source>
        <dbReference type="PROSITE" id="PS51371"/>
    </source>
</evidence>
<evidence type="ECO:0000256" key="9">
    <source>
        <dbReference type="ARBA" id="ARBA00022842"/>
    </source>
</evidence>
<name>A0A6L2R6H1_9BACT</name>
<evidence type="ECO:0000313" key="15">
    <source>
        <dbReference type="Proteomes" id="UP000505077"/>
    </source>
</evidence>
<keyword evidence="11" id="KW-0129">CBS domain</keyword>
<dbReference type="InterPro" id="IPR043519">
    <property type="entry name" value="NT_sf"/>
</dbReference>
<proteinExistence type="inferred from homology"/>
<dbReference type="Pfam" id="PF02272">
    <property type="entry name" value="DHHA1"/>
    <property type="match status" value="1"/>
</dbReference>
<evidence type="ECO:0000256" key="8">
    <source>
        <dbReference type="ARBA" id="ARBA00022741"/>
    </source>
</evidence>
<evidence type="ECO:0000256" key="6">
    <source>
        <dbReference type="ARBA" id="ARBA00022695"/>
    </source>
</evidence>
<dbReference type="Gene3D" id="1.10.3090.10">
    <property type="entry name" value="cca-adding enzyme, domain 2"/>
    <property type="match status" value="1"/>
</dbReference>
<dbReference type="InterPro" id="IPR000644">
    <property type="entry name" value="CBS_dom"/>
</dbReference>
<accession>A0A6L2R6H1</accession>
<keyword evidence="8" id="KW-0547">Nucleotide-binding</keyword>
<evidence type="ECO:0000256" key="10">
    <source>
        <dbReference type="ARBA" id="ARBA00022884"/>
    </source>
</evidence>
<comment type="cofactor">
    <cofactor evidence="1">
        <name>Mg(2+)</name>
        <dbReference type="ChEBI" id="CHEBI:18420"/>
    </cofactor>
</comment>
<dbReference type="InterPro" id="IPR003156">
    <property type="entry name" value="DHHA1_dom"/>
</dbReference>
<dbReference type="Gene3D" id="3.90.1640.10">
    <property type="entry name" value="inorganic pyrophosphatase (n-terminal core)"/>
    <property type="match status" value="1"/>
</dbReference>
<keyword evidence="5" id="KW-0819">tRNA processing</keyword>
<dbReference type="InterPro" id="IPR002646">
    <property type="entry name" value="PolA_pol_head_dom"/>
</dbReference>
<dbReference type="PROSITE" id="PS51371">
    <property type="entry name" value="CBS"/>
    <property type="match status" value="1"/>
</dbReference>
<dbReference type="InterPro" id="IPR038763">
    <property type="entry name" value="DHH_sf"/>
</dbReference>
<keyword evidence="10 12" id="KW-0694">RNA-binding</keyword>
<dbReference type="InterPro" id="IPR001667">
    <property type="entry name" value="DDH_dom"/>
</dbReference>
<dbReference type="Gene3D" id="3.10.580.10">
    <property type="entry name" value="CBS-domain"/>
    <property type="match status" value="1"/>
</dbReference>
<dbReference type="InterPro" id="IPR046342">
    <property type="entry name" value="CBS_dom_sf"/>
</dbReference>
<evidence type="ECO:0000256" key="3">
    <source>
        <dbReference type="ARBA" id="ARBA00022555"/>
    </source>
</evidence>
<evidence type="ECO:0000256" key="12">
    <source>
        <dbReference type="RuleBase" id="RU003953"/>
    </source>
</evidence>
<keyword evidence="7" id="KW-0479">Metal-binding</keyword>
<evidence type="ECO:0000256" key="2">
    <source>
        <dbReference type="ARBA" id="ARBA00007265"/>
    </source>
</evidence>
<evidence type="ECO:0000256" key="11">
    <source>
        <dbReference type="PROSITE-ProRule" id="PRU00703"/>
    </source>
</evidence>
<dbReference type="AlphaFoldDB" id="A0A6L2R6H1"/>
<feature type="domain" description="CBS" evidence="13">
    <location>
        <begin position="384"/>
        <end position="442"/>
    </location>
</feature>
<dbReference type="Pfam" id="PF01743">
    <property type="entry name" value="PolyA_pol"/>
    <property type="match status" value="1"/>
</dbReference>
<dbReference type="SMART" id="SM00116">
    <property type="entry name" value="CBS"/>
    <property type="match status" value="2"/>
</dbReference>